<organism evidence="1 2">
    <name type="scientific">Diphasiastrum complanatum</name>
    <name type="common">Issler's clubmoss</name>
    <name type="synonym">Lycopodium complanatum</name>
    <dbReference type="NCBI Taxonomy" id="34168"/>
    <lineage>
        <taxon>Eukaryota</taxon>
        <taxon>Viridiplantae</taxon>
        <taxon>Streptophyta</taxon>
        <taxon>Embryophyta</taxon>
        <taxon>Tracheophyta</taxon>
        <taxon>Lycopodiopsida</taxon>
        <taxon>Lycopodiales</taxon>
        <taxon>Lycopodiaceae</taxon>
        <taxon>Lycopodioideae</taxon>
        <taxon>Diphasiastrum</taxon>
    </lineage>
</organism>
<sequence>MKSSWKKLREFAQPRSKNKIPPSYAESTQDLEDIAKRMQKVQEMRKFYEGFHKVSSHVVGRAHGFSEAIQDMGKYLMSNFGPVDDGNVGNILRIVGKVQLEVARVLDLYAVHVSNILTIPTENMLHDVQVVEETKLKFDEKRALYEHLRLRLTKGRPKNRKSEIHADHQIQTAKQQFDELALSVGCRVLSLEQGRFHSITTKMSRHHTAQMHLFRRAFASLNKIEPYIDLVAQQGKIDRQVYIEDHLNDSDDESDNVAAAPNEHNDSTSLSSLEQIPVQEKIIDDESFSAWSTYAGSKSVPISPVRLPQDGAVETFQTLLIEKSLKNVKASHPRTSASFEGDQEFLHSVSNVGTFASPSTVKSTRRLSGELQISYVEHPQDQNKQGACSTEMPTNAQAGNSSALKKSHPTFPDRNLQSFSPQPSANVSVPLPPLLASASFKLDGPNSSQVFYRPSSGSAPISSKRYSQSGPLTPMVNSLSGKASIPSSGVLPPLSNAHLDYYFKSGPLDWSAGFRPSILPRTSPAVSPPHISELHELPPPPHSNTPKFNKQSLSSHADVRYKSVKGPDGSSSSNAAPLPLPPPNSDSKTSFLSSLPQRGWKNTAD</sequence>
<evidence type="ECO:0000313" key="1">
    <source>
        <dbReference type="EMBL" id="KAJ7566411.1"/>
    </source>
</evidence>
<comment type="caution">
    <text evidence="1">The sequence shown here is derived from an EMBL/GenBank/DDBJ whole genome shotgun (WGS) entry which is preliminary data.</text>
</comment>
<dbReference type="Proteomes" id="UP001162992">
    <property type="component" value="Chromosome 2"/>
</dbReference>
<keyword evidence="2" id="KW-1185">Reference proteome</keyword>
<dbReference type="EMBL" id="CM055093">
    <property type="protein sequence ID" value="KAJ7566411.1"/>
    <property type="molecule type" value="Genomic_DNA"/>
</dbReference>
<gene>
    <name evidence="1" type="ORF">O6H91_02G101600</name>
</gene>
<accession>A0ACC2EIT4</accession>
<protein>
    <submittedName>
        <fullName evidence="1">Uncharacterized protein</fullName>
    </submittedName>
</protein>
<reference evidence="2" key="1">
    <citation type="journal article" date="2024" name="Proc. Natl. Acad. Sci. U.S.A.">
        <title>Extraordinary preservation of gene collinearity over three hundred million years revealed in homosporous lycophytes.</title>
        <authorList>
            <person name="Li C."/>
            <person name="Wickell D."/>
            <person name="Kuo L.Y."/>
            <person name="Chen X."/>
            <person name="Nie B."/>
            <person name="Liao X."/>
            <person name="Peng D."/>
            <person name="Ji J."/>
            <person name="Jenkins J."/>
            <person name="Williams M."/>
            <person name="Shu S."/>
            <person name="Plott C."/>
            <person name="Barry K."/>
            <person name="Rajasekar S."/>
            <person name="Grimwood J."/>
            <person name="Han X."/>
            <person name="Sun S."/>
            <person name="Hou Z."/>
            <person name="He W."/>
            <person name="Dai G."/>
            <person name="Sun C."/>
            <person name="Schmutz J."/>
            <person name="Leebens-Mack J.H."/>
            <person name="Li F.W."/>
            <person name="Wang L."/>
        </authorList>
    </citation>
    <scope>NUCLEOTIDE SEQUENCE [LARGE SCALE GENOMIC DNA]</scope>
    <source>
        <strain evidence="2">cv. PW_Plant_1</strain>
    </source>
</reference>
<name>A0ACC2EIT4_DIPCM</name>
<evidence type="ECO:0000313" key="2">
    <source>
        <dbReference type="Proteomes" id="UP001162992"/>
    </source>
</evidence>
<proteinExistence type="predicted"/>